<dbReference type="EMBL" id="MU274905">
    <property type="protein sequence ID" value="KAI0091825.1"/>
    <property type="molecule type" value="Genomic_DNA"/>
</dbReference>
<evidence type="ECO:0000313" key="2">
    <source>
        <dbReference type="Proteomes" id="UP001055072"/>
    </source>
</evidence>
<reference evidence="1" key="1">
    <citation type="journal article" date="2021" name="Environ. Microbiol.">
        <title>Gene family expansions and transcriptome signatures uncover fungal adaptations to wood decay.</title>
        <authorList>
            <person name="Hage H."/>
            <person name="Miyauchi S."/>
            <person name="Viragh M."/>
            <person name="Drula E."/>
            <person name="Min B."/>
            <person name="Chaduli D."/>
            <person name="Navarro D."/>
            <person name="Favel A."/>
            <person name="Norest M."/>
            <person name="Lesage-Meessen L."/>
            <person name="Balint B."/>
            <person name="Merenyi Z."/>
            <person name="de Eugenio L."/>
            <person name="Morin E."/>
            <person name="Martinez A.T."/>
            <person name="Baldrian P."/>
            <person name="Stursova M."/>
            <person name="Martinez M.J."/>
            <person name="Novotny C."/>
            <person name="Magnuson J.K."/>
            <person name="Spatafora J.W."/>
            <person name="Maurice S."/>
            <person name="Pangilinan J."/>
            <person name="Andreopoulos W."/>
            <person name="LaButti K."/>
            <person name="Hundley H."/>
            <person name="Na H."/>
            <person name="Kuo A."/>
            <person name="Barry K."/>
            <person name="Lipzen A."/>
            <person name="Henrissat B."/>
            <person name="Riley R."/>
            <person name="Ahrendt S."/>
            <person name="Nagy L.G."/>
            <person name="Grigoriev I.V."/>
            <person name="Martin F."/>
            <person name="Rosso M.N."/>
        </authorList>
    </citation>
    <scope>NUCLEOTIDE SEQUENCE</scope>
    <source>
        <strain evidence="1">CBS 384.51</strain>
    </source>
</reference>
<sequence length="512" mass="57040">MPGNWYISVEPTQLFEMSPAVTGKCAKSEGCQVGNLGFGHFSSVFPDDLAGIWRVTLLARLAPKHAVRVGRKLSENVNAWWTKSTIGSACVLRGGKSSFTVQFEQFRSEIGSEQLLLDVYSRNVKAWARVPLMCGSAVRSETIGQRRAAIMAKVAQLEVTRKADELEHEQRMAMLLQAEDVVRAEAEKARVGVEDRDSRKEATKKQKTGRQAKEIRRHAEVTNRQGETEQQGLQAVSSKERPPSSPSSPSPSPSSPLPATRRSSTRWKEGSKGMTEGKGRGEREGEGEGKGKPKPKETEEMRKEKEKSKEKETGMEIGMERQKKKEKGKEKENENEKKKEKEKEMEKETAKVAPEKRSREDLDFDQSARRMVTRGKGETGGSWRSKVVEAERQREAEKAESLAALRRLAGNEAMSTPSTSESGLHWSDDEFRGESINHFQIASRERRALLAVGEGNQALLTAILEELRGLRQAFSQWPEKGSERKEEDVVGDAEKVAETKEDGKISGGAETD</sequence>
<protein>
    <submittedName>
        <fullName evidence="1">Uncharacterized protein</fullName>
    </submittedName>
</protein>
<gene>
    <name evidence="1" type="ORF">BDY19DRAFT_904423</name>
</gene>
<organism evidence="1 2">
    <name type="scientific">Irpex rosettiformis</name>
    <dbReference type="NCBI Taxonomy" id="378272"/>
    <lineage>
        <taxon>Eukaryota</taxon>
        <taxon>Fungi</taxon>
        <taxon>Dikarya</taxon>
        <taxon>Basidiomycota</taxon>
        <taxon>Agaricomycotina</taxon>
        <taxon>Agaricomycetes</taxon>
        <taxon>Polyporales</taxon>
        <taxon>Irpicaceae</taxon>
        <taxon>Irpex</taxon>
    </lineage>
</organism>
<dbReference type="Proteomes" id="UP001055072">
    <property type="component" value="Unassembled WGS sequence"/>
</dbReference>
<proteinExistence type="predicted"/>
<evidence type="ECO:0000313" key="1">
    <source>
        <dbReference type="EMBL" id="KAI0091825.1"/>
    </source>
</evidence>
<accession>A0ACB8UCZ5</accession>
<comment type="caution">
    <text evidence="1">The sequence shown here is derived from an EMBL/GenBank/DDBJ whole genome shotgun (WGS) entry which is preliminary data.</text>
</comment>
<keyword evidence="2" id="KW-1185">Reference proteome</keyword>
<name>A0ACB8UCZ5_9APHY</name>